<feature type="transmembrane region" description="Helical" evidence="1">
    <location>
        <begin position="46"/>
        <end position="63"/>
    </location>
</feature>
<dbReference type="AlphaFoldDB" id="A0A4S4NKH2"/>
<dbReference type="Proteomes" id="UP000308528">
    <property type="component" value="Unassembled WGS sequence"/>
</dbReference>
<sequence length="97" mass="10990">MVPRNDHLWIGLAVSIFVSVVAYGLFLQLGEWLTAGAGREIVFRPRTLALMAICLNILPMNVFRRTYRTRSLKGLVIGVMILAAAWFFYYGRELLNG</sequence>
<organism evidence="2 3">
    <name type="scientific">Neolewinella litorea</name>
    <dbReference type="NCBI Taxonomy" id="2562452"/>
    <lineage>
        <taxon>Bacteria</taxon>
        <taxon>Pseudomonadati</taxon>
        <taxon>Bacteroidota</taxon>
        <taxon>Saprospiria</taxon>
        <taxon>Saprospirales</taxon>
        <taxon>Lewinellaceae</taxon>
        <taxon>Neolewinella</taxon>
    </lineage>
</organism>
<keyword evidence="1" id="KW-0812">Transmembrane</keyword>
<dbReference type="EMBL" id="SRSF01000002">
    <property type="protein sequence ID" value="THH40272.1"/>
    <property type="molecule type" value="Genomic_DNA"/>
</dbReference>
<dbReference type="OrthoDB" id="1493500at2"/>
<reference evidence="2 3" key="1">
    <citation type="submission" date="2019-04" db="EMBL/GenBank/DDBJ databases">
        <title>Lewinella litorea sp. nov., isolated from a marine sand.</title>
        <authorList>
            <person name="Yoon J.-H."/>
        </authorList>
    </citation>
    <scope>NUCLEOTIDE SEQUENCE [LARGE SCALE GENOMIC DNA]</scope>
    <source>
        <strain evidence="2 3">HSMS-39</strain>
    </source>
</reference>
<keyword evidence="1" id="KW-0472">Membrane</keyword>
<gene>
    <name evidence="2" type="ORF">E4021_05915</name>
</gene>
<name>A0A4S4NKH2_9BACT</name>
<evidence type="ECO:0000313" key="2">
    <source>
        <dbReference type="EMBL" id="THH40272.1"/>
    </source>
</evidence>
<dbReference type="RefSeq" id="WP_136457371.1">
    <property type="nucleotide sequence ID" value="NZ_SRSF01000002.1"/>
</dbReference>
<protein>
    <submittedName>
        <fullName evidence="2">Uncharacterized protein</fullName>
    </submittedName>
</protein>
<keyword evidence="3" id="KW-1185">Reference proteome</keyword>
<feature type="transmembrane region" description="Helical" evidence="1">
    <location>
        <begin position="75"/>
        <end position="91"/>
    </location>
</feature>
<evidence type="ECO:0000313" key="3">
    <source>
        <dbReference type="Proteomes" id="UP000308528"/>
    </source>
</evidence>
<comment type="caution">
    <text evidence="2">The sequence shown here is derived from an EMBL/GenBank/DDBJ whole genome shotgun (WGS) entry which is preliminary data.</text>
</comment>
<keyword evidence="1" id="KW-1133">Transmembrane helix</keyword>
<evidence type="ECO:0000256" key="1">
    <source>
        <dbReference type="SAM" id="Phobius"/>
    </source>
</evidence>
<proteinExistence type="predicted"/>
<accession>A0A4S4NKH2</accession>
<feature type="transmembrane region" description="Helical" evidence="1">
    <location>
        <begin position="7"/>
        <end position="26"/>
    </location>
</feature>